<keyword evidence="2" id="KW-1185">Reference proteome</keyword>
<evidence type="ECO:0000313" key="2">
    <source>
        <dbReference type="Proteomes" id="UP000298860"/>
    </source>
</evidence>
<accession>A0A4D4JJH0</accession>
<proteinExistence type="predicted"/>
<dbReference type="AlphaFoldDB" id="A0A4D4JJH0"/>
<protein>
    <submittedName>
        <fullName evidence="1">Uncharacterized protein</fullName>
    </submittedName>
</protein>
<comment type="caution">
    <text evidence="1">The sequence shown here is derived from an EMBL/GenBank/DDBJ whole genome shotgun (WGS) entry which is preliminary data.</text>
</comment>
<evidence type="ECO:0000313" key="1">
    <source>
        <dbReference type="EMBL" id="GDY34067.1"/>
    </source>
</evidence>
<sequence>MNPHKVITGLTALQADGLACPVCGANYLRVRVPSVPVGRSVTGSQVHACVGRCAEVATAEHRRRLARGW</sequence>
<reference evidence="2" key="1">
    <citation type="submission" date="2019-04" db="EMBL/GenBank/DDBJ databases">
        <title>Draft genome sequence of Pseudonocardiaceae bacterium SL3-2-4.</title>
        <authorList>
            <person name="Ningsih F."/>
            <person name="Yokota A."/>
            <person name="Sakai Y."/>
            <person name="Nanatani K."/>
            <person name="Yabe S."/>
            <person name="Oetari A."/>
            <person name="Sjamsuridzal W."/>
        </authorList>
    </citation>
    <scope>NUCLEOTIDE SEQUENCE [LARGE SCALE GENOMIC DNA]</scope>
    <source>
        <strain evidence="2">SL3-2-4</strain>
    </source>
</reference>
<name>A0A4D4JJH0_9PSEU</name>
<organism evidence="1 2">
    <name type="scientific">Gandjariella thermophila</name>
    <dbReference type="NCBI Taxonomy" id="1931992"/>
    <lineage>
        <taxon>Bacteria</taxon>
        <taxon>Bacillati</taxon>
        <taxon>Actinomycetota</taxon>
        <taxon>Actinomycetes</taxon>
        <taxon>Pseudonocardiales</taxon>
        <taxon>Pseudonocardiaceae</taxon>
        <taxon>Gandjariella</taxon>
    </lineage>
</organism>
<dbReference type="Proteomes" id="UP000298860">
    <property type="component" value="Unassembled WGS sequence"/>
</dbReference>
<dbReference type="EMBL" id="BJFL01000096">
    <property type="protein sequence ID" value="GDY34067.1"/>
    <property type="molecule type" value="Genomic_DNA"/>
</dbReference>
<gene>
    <name evidence="1" type="ORF">GTS_57000</name>
</gene>